<dbReference type="AlphaFoldDB" id="A0A7J6E9G3"/>
<feature type="transmembrane region" description="Helical" evidence="6">
    <location>
        <begin position="220"/>
        <end position="241"/>
    </location>
</feature>
<reference evidence="8 9" key="1">
    <citation type="journal article" date="2020" name="bioRxiv">
        <title>Sequence and annotation of 42 cannabis genomes reveals extensive copy number variation in cannabinoid synthesis and pathogen resistance genes.</title>
        <authorList>
            <person name="Mckernan K.J."/>
            <person name="Helbert Y."/>
            <person name="Kane L.T."/>
            <person name="Ebling H."/>
            <person name="Zhang L."/>
            <person name="Liu B."/>
            <person name="Eaton Z."/>
            <person name="Mclaughlin S."/>
            <person name="Kingan S."/>
            <person name="Baybayan P."/>
            <person name="Concepcion G."/>
            <person name="Jordan M."/>
            <person name="Riva A."/>
            <person name="Barbazuk W."/>
            <person name="Harkins T."/>
        </authorList>
    </citation>
    <scope>NUCLEOTIDE SEQUENCE [LARGE SCALE GENOMIC DNA]</scope>
    <source>
        <strain evidence="9">cv. Jamaican Lion 4</strain>
        <tissue evidence="8">Leaf</tissue>
    </source>
</reference>
<keyword evidence="4 6" id="KW-1133">Transmembrane helix</keyword>
<sequence length="393" mass="43243">MGIMKSRVGDCMPFLVMVIVQFCYAGMNITSKVALDSGMNPLVLVSYRQIFATLAIAPFSFLEWKTRPKITLPILFQIFLCSLTGAVANQVFYFIGLKYSSAIITSALSNILPAVTFLLAVIFRQESAGLRKKEGIAKVVGTMLCVGGAMLLSFYHGKNINLGKSNIHWSYLDEARVPTTTTSTPTNPLLGPIFIILSTVGWAAWFIIQAGLSEKFPAPYTTTTLMCSMASVECGAIGMIVEHNMSAWSLTNNIWLVASLYAGVMGSAVAFFLTSWSIQRKGPLYVSVFSPMLLIVVAIFSWALLSEKIYVGTAIGSVLIIGGLYAVLWGKNKEMKLLQDVKAPKVVVLIEEKDDQYDDISSDLELQTTPYVHFPKCKHNNQDHHHLDTNIII</sequence>
<keyword evidence="9" id="KW-1185">Reference proteome</keyword>
<dbReference type="InterPro" id="IPR030184">
    <property type="entry name" value="WAT1-related"/>
</dbReference>
<dbReference type="EMBL" id="JAATIQ010000463">
    <property type="protein sequence ID" value="KAF4354996.1"/>
    <property type="molecule type" value="Genomic_DNA"/>
</dbReference>
<gene>
    <name evidence="8" type="ORF">G4B88_008471</name>
</gene>
<evidence type="ECO:0000256" key="2">
    <source>
        <dbReference type="ARBA" id="ARBA00007635"/>
    </source>
</evidence>
<evidence type="ECO:0000256" key="3">
    <source>
        <dbReference type="ARBA" id="ARBA00022692"/>
    </source>
</evidence>
<dbReference type="SUPFAM" id="SSF103481">
    <property type="entry name" value="Multidrug resistance efflux transporter EmrE"/>
    <property type="match status" value="2"/>
</dbReference>
<evidence type="ECO:0000256" key="4">
    <source>
        <dbReference type="ARBA" id="ARBA00022989"/>
    </source>
</evidence>
<keyword evidence="3 6" id="KW-0812">Transmembrane</keyword>
<comment type="caution">
    <text evidence="8">The sequence shown here is derived from an EMBL/GenBank/DDBJ whole genome shotgun (WGS) entry which is preliminary data.</text>
</comment>
<protein>
    <recommendedName>
        <fullName evidence="6">WAT1-related protein</fullName>
    </recommendedName>
</protein>
<feature type="transmembrane region" description="Helical" evidence="6">
    <location>
        <begin position="189"/>
        <end position="208"/>
    </location>
</feature>
<evidence type="ECO:0000256" key="1">
    <source>
        <dbReference type="ARBA" id="ARBA00004141"/>
    </source>
</evidence>
<evidence type="ECO:0000313" key="8">
    <source>
        <dbReference type="EMBL" id="KAF4354996.1"/>
    </source>
</evidence>
<feature type="transmembrane region" description="Helical" evidence="6">
    <location>
        <begin position="135"/>
        <end position="155"/>
    </location>
</feature>
<feature type="transmembrane region" description="Helical" evidence="6">
    <location>
        <begin position="12"/>
        <end position="30"/>
    </location>
</feature>
<proteinExistence type="inferred from homology"/>
<evidence type="ECO:0000256" key="6">
    <source>
        <dbReference type="RuleBase" id="RU363077"/>
    </source>
</evidence>
<dbReference type="InterPro" id="IPR000620">
    <property type="entry name" value="EamA_dom"/>
</dbReference>
<evidence type="ECO:0000313" key="9">
    <source>
        <dbReference type="Proteomes" id="UP000583929"/>
    </source>
</evidence>
<dbReference type="GO" id="GO:0022857">
    <property type="term" value="F:transmembrane transporter activity"/>
    <property type="evidence" value="ECO:0007669"/>
    <property type="project" value="InterPro"/>
</dbReference>
<feature type="domain" description="EamA" evidence="7">
    <location>
        <begin position="190"/>
        <end position="328"/>
    </location>
</feature>
<accession>A0A7J6E9G3</accession>
<feature type="domain" description="EamA" evidence="7">
    <location>
        <begin position="15"/>
        <end position="153"/>
    </location>
</feature>
<feature type="transmembrane region" description="Helical" evidence="6">
    <location>
        <begin position="74"/>
        <end position="95"/>
    </location>
</feature>
<evidence type="ECO:0000259" key="7">
    <source>
        <dbReference type="Pfam" id="PF00892"/>
    </source>
</evidence>
<feature type="transmembrane region" description="Helical" evidence="6">
    <location>
        <begin position="101"/>
        <end position="123"/>
    </location>
</feature>
<feature type="transmembrane region" description="Helical" evidence="6">
    <location>
        <begin position="309"/>
        <end position="328"/>
    </location>
</feature>
<feature type="transmembrane region" description="Helical" evidence="6">
    <location>
        <begin position="284"/>
        <end position="303"/>
    </location>
</feature>
<evidence type="ECO:0000256" key="5">
    <source>
        <dbReference type="ARBA" id="ARBA00023136"/>
    </source>
</evidence>
<dbReference type="Pfam" id="PF00892">
    <property type="entry name" value="EamA"/>
    <property type="match status" value="2"/>
</dbReference>
<dbReference type="PANTHER" id="PTHR31218">
    <property type="entry name" value="WAT1-RELATED PROTEIN"/>
    <property type="match status" value="1"/>
</dbReference>
<comment type="similarity">
    <text evidence="2 6">Belongs to the drug/metabolite transporter (DMT) superfamily. Plant drug/metabolite exporter (P-DME) (TC 2.A.7.4) family.</text>
</comment>
<feature type="transmembrane region" description="Helical" evidence="6">
    <location>
        <begin position="42"/>
        <end position="62"/>
    </location>
</feature>
<dbReference type="InterPro" id="IPR037185">
    <property type="entry name" value="EmrE-like"/>
</dbReference>
<dbReference type="GO" id="GO:0016020">
    <property type="term" value="C:membrane"/>
    <property type="evidence" value="ECO:0007669"/>
    <property type="project" value="UniProtKB-SubCell"/>
</dbReference>
<organism evidence="8 9">
    <name type="scientific">Cannabis sativa</name>
    <name type="common">Hemp</name>
    <name type="synonym">Marijuana</name>
    <dbReference type="NCBI Taxonomy" id="3483"/>
    <lineage>
        <taxon>Eukaryota</taxon>
        <taxon>Viridiplantae</taxon>
        <taxon>Streptophyta</taxon>
        <taxon>Embryophyta</taxon>
        <taxon>Tracheophyta</taxon>
        <taxon>Spermatophyta</taxon>
        <taxon>Magnoliopsida</taxon>
        <taxon>eudicotyledons</taxon>
        <taxon>Gunneridae</taxon>
        <taxon>Pentapetalae</taxon>
        <taxon>rosids</taxon>
        <taxon>fabids</taxon>
        <taxon>Rosales</taxon>
        <taxon>Cannabaceae</taxon>
        <taxon>Cannabis</taxon>
    </lineage>
</organism>
<comment type="subcellular location">
    <subcellularLocation>
        <location evidence="1 6">Membrane</location>
        <topology evidence="1 6">Multi-pass membrane protein</topology>
    </subcellularLocation>
</comment>
<name>A0A7J6E9G3_CANSA</name>
<keyword evidence="5 6" id="KW-0472">Membrane</keyword>
<dbReference type="Proteomes" id="UP000583929">
    <property type="component" value="Unassembled WGS sequence"/>
</dbReference>
<feature type="transmembrane region" description="Helical" evidence="6">
    <location>
        <begin position="253"/>
        <end position="272"/>
    </location>
</feature>